<dbReference type="EMBL" id="JAWWNJ010000065">
    <property type="protein sequence ID" value="KAK7012407.1"/>
    <property type="molecule type" value="Genomic_DNA"/>
</dbReference>
<evidence type="ECO:0000313" key="1">
    <source>
        <dbReference type="EMBL" id="KAK7012407.1"/>
    </source>
</evidence>
<comment type="caution">
    <text evidence="1">The sequence shown here is derived from an EMBL/GenBank/DDBJ whole genome shotgun (WGS) entry which is preliminary data.</text>
</comment>
<dbReference type="AlphaFoldDB" id="A0AAW0AHZ3"/>
<gene>
    <name evidence="1" type="ORF">R3P38DRAFT_2790667</name>
</gene>
<name>A0AAW0AHZ3_9AGAR</name>
<accession>A0AAW0AHZ3</accession>
<organism evidence="1 2">
    <name type="scientific">Favolaschia claudopus</name>
    <dbReference type="NCBI Taxonomy" id="2862362"/>
    <lineage>
        <taxon>Eukaryota</taxon>
        <taxon>Fungi</taxon>
        <taxon>Dikarya</taxon>
        <taxon>Basidiomycota</taxon>
        <taxon>Agaricomycotina</taxon>
        <taxon>Agaricomycetes</taxon>
        <taxon>Agaricomycetidae</taxon>
        <taxon>Agaricales</taxon>
        <taxon>Marasmiineae</taxon>
        <taxon>Mycenaceae</taxon>
        <taxon>Favolaschia</taxon>
    </lineage>
</organism>
<keyword evidence="2" id="KW-1185">Reference proteome</keyword>
<protein>
    <submittedName>
        <fullName evidence="1">Uncharacterized protein</fullName>
    </submittedName>
</protein>
<evidence type="ECO:0000313" key="2">
    <source>
        <dbReference type="Proteomes" id="UP001362999"/>
    </source>
</evidence>
<reference evidence="1 2" key="1">
    <citation type="journal article" date="2024" name="J Genomics">
        <title>Draft genome sequencing and assembly of Favolaschia claudopus CIRM-BRFM 2984 isolated from oak limbs.</title>
        <authorList>
            <person name="Navarro D."/>
            <person name="Drula E."/>
            <person name="Chaduli D."/>
            <person name="Cazenave R."/>
            <person name="Ahrendt S."/>
            <person name="Wang J."/>
            <person name="Lipzen A."/>
            <person name="Daum C."/>
            <person name="Barry K."/>
            <person name="Grigoriev I.V."/>
            <person name="Favel A."/>
            <person name="Rosso M.N."/>
            <person name="Martin F."/>
        </authorList>
    </citation>
    <scope>NUCLEOTIDE SEQUENCE [LARGE SCALE GENOMIC DNA]</scope>
    <source>
        <strain evidence="1 2">CIRM-BRFM 2984</strain>
    </source>
</reference>
<proteinExistence type="predicted"/>
<sequence>MAAGLTKCRLSLEPGRPLRRKLTDVAGQHTPSYAHSDKPVVDQWIQMPARMGSFHLLLPLRRLGRSRGPGWNSSTVPSGSVGSLTFQSLRWRRDALVVVVVGKKEETSHHQIESLIMSHLDCHSVTLIPNHDVRKFYSPAVASRALDGRRYEVEMTRLKNLLAQHSERWQSAAFSHLALDLGHLSAATGKLPRLTTLSLWGGSSAALSHWLTRTASSCPSSLSHISLLQLDVTSACFTGSGKVDGFSTGGAELTVSRVFDSLTLPSLTRLDINSNTSDSALVPWPTPEFISFAARSSFGTNLKLLACLHHLPSLEHLAIADIPTLPDESEGSQVLLTTSLLTALTQNAKSLVPRLSGLLAHSMLQFDDQALLRFVLSRVESVELFEIDVFWIACFYMEMDGSVAEKMDEVENLAYMWEPVDDED</sequence>
<dbReference type="Proteomes" id="UP001362999">
    <property type="component" value="Unassembled WGS sequence"/>
</dbReference>